<sequence>MAARRPLPPWRESALKFVRSGLCRRARRHEGSNAGIARPRKEVTRAHLVRPGDAITAARELAERKAL</sequence>
<organism evidence="1 2">
    <name type="scientific">Gandjariella thermophila</name>
    <dbReference type="NCBI Taxonomy" id="1931992"/>
    <lineage>
        <taxon>Bacteria</taxon>
        <taxon>Bacillati</taxon>
        <taxon>Actinomycetota</taxon>
        <taxon>Actinomycetes</taxon>
        <taxon>Pseudonocardiales</taxon>
        <taxon>Pseudonocardiaceae</taxon>
        <taxon>Gandjariella</taxon>
    </lineage>
</organism>
<evidence type="ECO:0000313" key="2">
    <source>
        <dbReference type="Proteomes" id="UP000298860"/>
    </source>
</evidence>
<dbReference type="EMBL" id="BJFL01000014">
    <property type="protein sequence ID" value="GDY31449.1"/>
    <property type="molecule type" value="Genomic_DNA"/>
</dbReference>
<keyword evidence="2" id="KW-1185">Reference proteome</keyword>
<name>A0A4D4JAM0_9PSEU</name>
<comment type="caution">
    <text evidence="1">The sequence shown here is derived from an EMBL/GenBank/DDBJ whole genome shotgun (WGS) entry which is preliminary data.</text>
</comment>
<gene>
    <name evidence="1" type="ORF">GTS_30820</name>
</gene>
<evidence type="ECO:0000313" key="1">
    <source>
        <dbReference type="EMBL" id="GDY31449.1"/>
    </source>
</evidence>
<accession>A0A4D4JAM0</accession>
<dbReference type="Proteomes" id="UP000298860">
    <property type="component" value="Unassembled WGS sequence"/>
</dbReference>
<dbReference type="AlphaFoldDB" id="A0A4D4JAM0"/>
<reference evidence="2" key="1">
    <citation type="submission" date="2019-04" db="EMBL/GenBank/DDBJ databases">
        <title>Draft genome sequence of Pseudonocardiaceae bacterium SL3-2-4.</title>
        <authorList>
            <person name="Ningsih F."/>
            <person name="Yokota A."/>
            <person name="Sakai Y."/>
            <person name="Nanatani K."/>
            <person name="Yabe S."/>
            <person name="Oetari A."/>
            <person name="Sjamsuridzal W."/>
        </authorList>
    </citation>
    <scope>NUCLEOTIDE SEQUENCE [LARGE SCALE GENOMIC DNA]</scope>
    <source>
        <strain evidence="2">SL3-2-4</strain>
    </source>
</reference>
<proteinExistence type="predicted"/>
<protein>
    <submittedName>
        <fullName evidence="1">Uncharacterized protein</fullName>
    </submittedName>
</protein>